<evidence type="ECO:0000313" key="2">
    <source>
        <dbReference type="EMBL" id="ETL42098.1"/>
    </source>
</evidence>
<reference evidence="2 3" key="2">
    <citation type="submission" date="2013-11" db="EMBL/GenBank/DDBJ databases">
        <title>The Genome Sequence of Phytophthora parasitica CJ05E6.</title>
        <authorList>
            <consortium name="The Broad Institute Genomics Platform"/>
            <person name="Russ C."/>
            <person name="Tyler B."/>
            <person name="Panabieres F."/>
            <person name="Shan W."/>
            <person name="Tripathy S."/>
            <person name="Grunwald N."/>
            <person name="Machado M."/>
            <person name="Johnson C.S."/>
            <person name="Arredondo F."/>
            <person name="Hong C."/>
            <person name="Coffey M."/>
            <person name="Young S.K."/>
            <person name="Zeng Q."/>
            <person name="Gargeya S."/>
            <person name="Fitzgerald M."/>
            <person name="Abouelleil A."/>
            <person name="Alvarado L."/>
            <person name="Chapman S.B."/>
            <person name="Gainer-Dewar J."/>
            <person name="Goldberg J."/>
            <person name="Griggs A."/>
            <person name="Gujja S."/>
            <person name="Hansen M."/>
            <person name="Howarth C."/>
            <person name="Imamovic A."/>
            <person name="Ireland A."/>
            <person name="Larimer J."/>
            <person name="McCowan C."/>
            <person name="Murphy C."/>
            <person name="Pearson M."/>
            <person name="Poon T.W."/>
            <person name="Priest M."/>
            <person name="Roberts A."/>
            <person name="Saif S."/>
            <person name="Shea T."/>
            <person name="Sykes S."/>
            <person name="Wortman J."/>
            <person name="Nusbaum C."/>
            <person name="Birren B."/>
        </authorList>
    </citation>
    <scope>NUCLEOTIDE SEQUENCE [LARGE SCALE GENOMIC DNA]</scope>
    <source>
        <strain evidence="2 3">CJ05E6</strain>
    </source>
</reference>
<name>W2J933_PHYNI</name>
<dbReference type="AlphaFoldDB" id="W2J933"/>
<dbReference type="Proteomes" id="UP000053864">
    <property type="component" value="Unassembled WGS sequence"/>
</dbReference>
<evidence type="ECO:0000313" key="1">
    <source>
        <dbReference type="EMBL" id="ETK88705.1"/>
    </source>
</evidence>
<dbReference type="EMBL" id="KI685838">
    <property type="protein sequence ID" value="ETK88705.1"/>
    <property type="molecule type" value="Genomic_DNA"/>
</dbReference>
<dbReference type="EMBL" id="KI672421">
    <property type="protein sequence ID" value="ETL42098.1"/>
    <property type="molecule type" value="Genomic_DNA"/>
</dbReference>
<accession>W2J933</accession>
<gene>
    <name evidence="1" type="ORF">L915_07078</name>
    <name evidence="2" type="ORF">L916_07030</name>
</gene>
<reference evidence="1" key="1">
    <citation type="submission" date="2013-11" db="EMBL/GenBank/DDBJ databases">
        <title>The Genome Sequence of Phytophthora parasitica CJ02B3.</title>
        <authorList>
            <consortium name="The Broad Institute Genomics Platform"/>
            <person name="Russ C."/>
            <person name="Tyler B."/>
            <person name="Panabieres F."/>
            <person name="Shan W."/>
            <person name="Tripathy S."/>
            <person name="Grunwald N."/>
            <person name="Machado M."/>
            <person name="Johnson C.S."/>
            <person name="Arredondo F."/>
            <person name="Hong C."/>
            <person name="Coffey M."/>
            <person name="Young S.K."/>
            <person name="Zeng Q."/>
            <person name="Gargeya S."/>
            <person name="Fitzgerald M."/>
            <person name="Abouelleil A."/>
            <person name="Alvarado L."/>
            <person name="Chapman S.B."/>
            <person name="Gainer-Dewar J."/>
            <person name="Goldberg J."/>
            <person name="Griggs A."/>
            <person name="Gujja S."/>
            <person name="Hansen M."/>
            <person name="Howarth C."/>
            <person name="Imamovic A."/>
            <person name="Ireland A."/>
            <person name="Larimer J."/>
            <person name="McCowan C."/>
            <person name="Murphy C."/>
            <person name="Pearson M."/>
            <person name="Poon T.W."/>
            <person name="Priest M."/>
            <person name="Roberts A."/>
            <person name="Saif S."/>
            <person name="Shea T."/>
            <person name="Sykes S."/>
            <person name="Wortman J."/>
            <person name="Nusbaum C."/>
            <person name="Birren B."/>
        </authorList>
    </citation>
    <scope>NUCLEOTIDE SEQUENCE [LARGE SCALE GENOMIC DNA]</scope>
    <source>
        <strain evidence="1">CJ02B3</strain>
    </source>
</reference>
<dbReference type="Proteomes" id="UP000053236">
    <property type="component" value="Unassembled WGS sequence"/>
</dbReference>
<protein>
    <submittedName>
        <fullName evidence="2">Uncharacterized protein</fullName>
    </submittedName>
</protein>
<proteinExistence type="predicted"/>
<evidence type="ECO:0000313" key="3">
    <source>
        <dbReference type="Proteomes" id="UP000053864"/>
    </source>
</evidence>
<sequence>MKHNRREIRQMEAAGDVEDIDNSYLREEVTATTSTSRRGFASLVP</sequence>
<organism evidence="2 3">
    <name type="scientific">Phytophthora nicotianae</name>
    <name type="common">Potato buckeye rot agent</name>
    <name type="synonym">Phytophthora parasitica</name>
    <dbReference type="NCBI Taxonomy" id="4792"/>
    <lineage>
        <taxon>Eukaryota</taxon>
        <taxon>Sar</taxon>
        <taxon>Stramenopiles</taxon>
        <taxon>Oomycota</taxon>
        <taxon>Peronosporomycetes</taxon>
        <taxon>Peronosporales</taxon>
        <taxon>Peronosporaceae</taxon>
        <taxon>Phytophthora</taxon>
    </lineage>
</organism>